<dbReference type="InterPro" id="IPR032466">
    <property type="entry name" value="Metal_Hydrolase"/>
</dbReference>
<keyword evidence="2" id="KW-1185">Reference proteome</keyword>
<dbReference type="AlphaFoldDB" id="A0AAE3DWX7"/>
<organism evidence="1 2">
    <name type="scientific">Hominilimicola fabiformis</name>
    <dbReference type="NCBI Taxonomy" id="2885356"/>
    <lineage>
        <taxon>Bacteria</taxon>
        <taxon>Bacillati</taxon>
        <taxon>Bacillota</taxon>
        <taxon>Clostridia</taxon>
        <taxon>Eubacteriales</taxon>
        <taxon>Oscillospiraceae</taxon>
        <taxon>Hominilimicola</taxon>
    </lineage>
</organism>
<dbReference type="GO" id="GO:0006508">
    <property type="term" value="P:proteolysis"/>
    <property type="evidence" value="ECO:0007669"/>
    <property type="project" value="InterPro"/>
</dbReference>
<proteinExistence type="predicted"/>
<evidence type="ECO:0000313" key="2">
    <source>
        <dbReference type="Proteomes" id="UP001198242"/>
    </source>
</evidence>
<sequence>MNRDTKNNYSVFDTHCDTLCCVRDDGKSLNENDCHVDLKRMSEYKSYTQVFACFIDPIYKTCGAERTMNLTDTFHTHTQNLPQNVKAVLSIEGGEGIYSLSALRNYHRLGVKIAALTWNYSNHIASGALESDENRGLTDFGKKVVAEMNKIGMLIDVSHLNRKSFYDIAKVTKMPIVATHSCSDFICPHKRNLTDEQFKIIKNSGGCVGVNFYPPFLTNRDKCGIDDIVKHIEHFMELGGEDNIGIGADFDGVDCLPEGISGVEDMYKIFDRLLARGYTEEQAEKISHRNFERIFENA</sequence>
<dbReference type="EMBL" id="JAJEQM010000002">
    <property type="protein sequence ID" value="MCC2209532.1"/>
    <property type="molecule type" value="Genomic_DNA"/>
</dbReference>
<dbReference type="PANTHER" id="PTHR10443:SF12">
    <property type="entry name" value="DIPEPTIDASE"/>
    <property type="match status" value="1"/>
</dbReference>
<dbReference type="Proteomes" id="UP001198242">
    <property type="component" value="Unassembled WGS sequence"/>
</dbReference>
<protein>
    <submittedName>
        <fullName evidence="1">Dipeptidase</fullName>
    </submittedName>
</protein>
<dbReference type="Gene3D" id="3.20.20.140">
    <property type="entry name" value="Metal-dependent hydrolases"/>
    <property type="match status" value="1"/>
</dbReference>
<dbReference type="GO" id="GO:0070573">
    <property type="term" value="F:metallodipeptidase activity"/>
    <property type="evidence" value="ECO:0007669"/>
    <property type="project" value="InterPro"/>
</dbReference>
<dbReference type="Pfam" id="PF01244">
    <property type="entry name" value="Peptidase_M19"/>
    <property type="match status" value="1"/>
</dbReference>
<reference evidence="1 2" key="1">
    <citation type="submission" date="2021-10" db="EMBL/GenBank/DDBJ databases">
        <title>Anaerobic single-cell dispensing facilitates the cultivation of human gut bacteria.</title>
        <authorList>
            <person name="Afrizal A."/>
        </authorList>
    </citation>
    <scope>NUCLEOTIDE SEQUENCE [LARGE SCALE GENOMIC DNA]</scope>
    <source>
        <strain evidence="1 2">CLA-AA-H232</strain>
    </source>
</reference>
<dbReference type="InterPro" id="IPR008257">
    <property type="entry name" value="Pept_M19"/>
</dbReference>
<dbReference type="PROSITE" id="PS51365">
    <property type="entry name" value="RENAL_DIPEPTIDASE_2"/>
    <property type="match status" value="1"/>
</dbReference>
<dbReference type="PANTHER" id="PTHR10443">
    <property type="entry name" value="MICROSOMAL DIPEPTIDASE"/>
    <property type="match status" value="1"/>
</dbReference>
<dbReference type="SUPFAM" id="SSF51556">
    <property type="entry name" value="Metallo-dependent hydrolases"/>
    <property type="match status" value="1"/>
</dbReference>
<dbReference type="RefSeq" id="WP_308455745.1">
    <property type="nucleotide sequence ID" value="NZ_JAJEQM010000002.1"/>
</dbReference>
<accession>A0AAE3DWX7</accession>
<name>A0AAE3DWX7_9FIRM</name>
<evidence type="ECO:0000313" key="1">
    <source>
        <dbReference type="EMBL" id="MCC2209532.1"/>
    </source>
</evidence>
<dbReference type="CDD" id="cd01301">
    <property type="entry name" value="rDP_like"/>
    <property type="match status" value="1"/>
</dbReference>
<comment type="caution">
    <text evidence="1">The sequence shown here is derived from an EMBL/GenBank/DDBJ whole genome shotgun (WGS) entry which is preliminary data.</text>
</comment>
<gene>
    <name evidence="1" type="ORF">LKE05_01815</name>
</gene>